<evidence type="ECO:0000313" key="5">
    <source>
        <dbReference type="Proteomes" id="UP001141806"/>
    </source>
</evidence>
<evidence type="ECO:0000256" key="2">
    <source>
        <dbReference type="SAM" id="MobiDB-lite"/>
    </source>
</evidence>
<dbReference type="AlphaFoldDB" id="A0A9Q0KZD3"/>
<dbReference type="InterPro" id="IPR021410">
    <property type="entry name" value="FAF"/>
</dbReference>
<dbReference type="PANTHER" id="PTHR33155:SF3">
    <property type="entry name" value="PROTEIN FAF-LIKE, CHLOROPLASTIC"/>
    <property type="match status" value="1"/>
</dbReference>
<evidence type="ECO:0000256" key="1">
    <source>
        <dbReference type="ARBA" id="ARBA00008690"/>
    </source>
</evidence>
<evidence type="ECO:0000259" key="3">
    <source>
        <dbReference type="Pfam" id="PF11250"/>
    </source>
</evidence>
<keyword evidence="5" id="KW-1185">Reference proteome</keyword>
<dbReference type="OrthoDB" id="1303570at2759"/>
<comment type="similarity">
    <text evidence="1">Belongs to the fantastic four family.</text>
</comment>
<feature type="region of interest" description="Disordered" evidence="2">
    <location>
        <begin position="293"/>
        <end position="333"/>
    </location>
</feature>
<name>A0A9Q0KZD3_9MAGN</name>
<gene>
    <name evidence="4" type="ORF">NE237_010239</name>
</gene>
<feature type="compositionally biased region" description="Low complexity" evidence="2">
    <location>
        <begin position="22"/>
        <end position="38"/>
    </location>
</feature>
<proteinExistence type="inferred from homology"/>
<dbReference type="InterPro" id="IPR046431">
    <property type="entry name" value="FAF_dom"/>
</dbReference>
<evidence type="ECO:0000313" key="4">
    <source>
        <dbReference type="EMBL" id="KAJ4979459.1"/>
    </source>
</evidence>
<organism evidence="4 5">
    <name type="scientific">Protea cynaroides</name>
    <dbReference type="NCBI Taxonomy" id="273540"/>
    <lineage>
        <taxon>Eukaryota</taxon>
        <taxon>Viridiplantae</taxon>
        <taxon>Streptophyta</taxon>
        <taxon>Embryophyta</taxon>
        <taxon>Tracheophyta</taxon>
        <taxon>Spermatophyta</taxon>
        <taxon>Magnoliopsida</taxon>
        <taxon>Proteales</taxon>
        <taxon>Proteaceae</taxon>
        <taxon>Protea</taxon>
    </lineage>
</organism>
<dbReference type="Proteomes" id="UP001141806">
    <property type="component" value="Unassembled WGS sequence"/>
</dbReference>
<feature type="region of interest" description="Disordered" evidence="2">
    <location>
        <begin position="22"/>
        <end position="89"/>
    </location>
</feature>
<sequence length="465" mass="51898">MSSKKWLGRHGLTLSFESFPVLSSVPSVPSSSSWSSSSEGEEDEEKEDLERPELSDVWGSILSKKVEDSSKASSALYIPPPVKRSKSSLSQKSLEVCTESLGSETGCDGFSFCPSSETEEEQSIKETEEVTSEVVAIAEDKTEIKASNYSATKKSFSRSIPPPLPSLSLREGPGFLMRSHRRDGRLVLEAVPVSSYNYFQAERQDGRLLLSFIKNPSEELMETTDDEEELDDEMEADVFDEFQGFEEEEETVRVQNRGIVKGSQPTVMPCEVINVHRSATTLTSKLMGLTNKNPSWTHSHKKNVDLLEEEEEEREEEEEEMEEEPTQLPQSLPCPPRAIRLMPSPAVTTAAAASFNAYDYFWRTKTSSAAMLQTQQLPPLPPPSIVGNNDCCYYPNKVHNKKKSNNNNNSVISKGGLNLKSQEQQKHIQVLRGNEADCLVPPVRGCKEPRRSLPIWQPPRCIATS</sequence>
<reference evidence="4" key="1">
    <citation type="journal article" date="2023" name="Plant J.">
        <title>The genome of the king protea, Protea cynaroides.</title>
        <authorList>
            <person name="Chang J."/>
            <person name="Duong T.A."/>
            <person name="Schoeman C."/>
            <person name="Ma X."/>
            <person name="Roodt D."/>
            <person name="Barker N."/>
            <person name="Li Z."/>
            <person name="Van de Peer Y."/>
            <person name="Mizrachi E."/>
        </authorList>
    </citation>
    <scope>NUCLEOTIDE SEQUENCE</scope>
    <source>
        <tissue evidence="4">Young leaves</tissue>
    </source>
</reference>
<dbReference type="EMBL" id="JAMYWD010000002">
    <property type="protein sequence ID" value="KAJ4979459.1"/>
    <property type="molecule type" value="Genomic_DNA"/>
</dbReference>
<feature type="domain" description="FAF" evidence="3">
    <location>
        <begin position="161"/>
        <end position="212"/>
    </location>
</feature>
<protein>
    <recommendedName>
        <fullName evidence="3">FAF domain-containing protein</fullName>
    </recommendedName>
</protein>
<comment type="caution">
    <text evidence="4">The sequence shown here is derived from an EMBL/GenBank/DDBJ whole genome shotgun (WGS) entry which is preliminary data.</text>
</comment>
<feature type="compositionally biased region" description="Acidic residues" evidence="2">
    <location>
        <begin position="306"/>
        <end position="325"/>
    </location>
</feature>
<dbReference type="PANTHER" id="PTHR33155">
    <property type="entry name" value="FANTASTIC FOUR-LIKE PROTEIN (DUF3049)"/>
    <property type="match status" value="1"/>
</dbReference>
<dbReference type="Pfam" id="PF11250">
    <property type="entry name" value="FAF"/>
    <property type="match status" value="1"/>
</dbReference>
<accession>A0A9Q0KZD3</accession>